<sequence length="177" mass="20760">MNELYERMKNGTPKQRQAYKVIGNLHVLEDFNSYQPVICGTIPIGLDVKDSDIDIIMEVYDCLSFERRLLAYFGDLDGFSMKKKSIRNRPVVKANFHFQGFQFELFGQPQPVGQQNAYVHMLIEEELMRRNPRLREEVLQLRKRGFKTEQAFCELLGIEGDPYRGLTLYGEEMNLKR</sequence>
<dbReference type="RefSeq" id="WP_075035948.1">
    <property type="nucleotide sequence ID" value="NZ_FOSB01000003.1"/>
</dbReference>
<dbReference type="Proteomes" id="UP000183557">
    <property type="component" value="Unassembled WGS sequence"/>
</dbReference>
<dbReference type="EMBL" id="FOSB01000003">
    <property type="protein sequence ID" value="SFJ69516.1"/>
    <property type="molecule type" value="Genomic_DNA"/>
</dbReference>
<keyword evidence="2" id="KW-1185">Reference proteome</keyword>
<reference evidence="2" key="1">
    <citation type="submission" date="2016-10" db="EMBL/GenBank/DDBJ databases">
        <authorList>
            <person name="Varghese N."/>
            <person name="Submissions S."/>
        </authorList>
    </citation>
    <scope>NUCLEOTIDE SEQUENCE [LARGE SCALE GENOMIC DNA]</scope>
    <source>
        <strain evidence="2">CGMCC 1.3704</strain>
    </source>
</reference>
<proteinExistence type="predicted"/>
<protein>
    <recommendedName>
        <fullName evidence="3">DUF4269 domain-containing protein</fullName>
    </recommendedName>
</protein>
<dbReference type="AlphaFoldDB" id="A0A1I3TIR5"/>
<dbReference type="OrthoDB" id="6402248at2"/>
<evidence type="ECO:0000313" key="2">
    <source>
        <dbReference type="Proteomes" id="UP000183557"/>
    </source>
</evidence>
<accession>A0A1I3TIR5</accession>
<dbReference type="InterPro" id="IPR025365">
    <property type="entry name" value="DUF4269"/>
</dbReference>
<organism evidence="1 2">
    <name type="scientific">Halobacillus dabanensis</name>
    <dbReference type="NCBI Taxonomy" id="240302"/>
    <lineage>
        <taxon>Bacteria</taxon>
        <taxon>Bacillati</taxon>
        <taxon>Bacillota</taxon>
        <taxon>Bacilli</taxon>
        <taxon>Bacillales</taxon>
        <taxon>Bacillaceae</taxon>
        <taxon>Halobacillus</taxon>
    </lineage>
</organism>
<evidence type="ECO:0000313" key="1">
    <source>
        <dbReference type="EMBL" id="SFJ69516.1"/>
    </source>
</evidence>
<name>A0A1I3TIR5_HALDA</name>
<dbReference type="Pfam" id="PF14091">
    <property type="entry name" value="DUF4269"/>
    <property type="match status" value="1"/>
</dbReference>
<evidence type="ECO:0008006" key="3">
    <source>
        <dbReference type="Google" id="ProtNLM"/>
    </source>
</evidence>
<gene>
    <name evidence="1" type="ORF">SAMN04487936_103362</name>
</gene>